<reference evidence="4" key="1">
    <citation type="submission" date="2016-06" db="UniProtKB">
        <authorList>
            <consortium name="WormBaseParasite"/>
        </authorList>
    </citation>
    <scope>IDENTIFICATION</scope>
</reference>
<name>A0A183BAB0_9TREM</name>
<proteinExistence type="predicted"/>
<dbReference type="Proteomes" id="UP000272942">
    <property type="component" value="Unassembled WGS sequence"/>
</dbReference>
<accession>A0A183BAB0</accession>
<sequence length="96" mass="10904">MGHSSVIIFVAVVTKAIAIRPSQVDDYHDRLVSIPFPMGILKSENDDPAKDPQFVEPLVDQARKLKDTDFEQTQRQNERRMRELLQQATTDGILIA</sequence>
<evidence type="ECO:0000313" key="3">
    <source>
        <dbReference type="Proteomes" id="UP000272942"/>
    </source>
</evidence>
<evidence type="ECO:0000313" key="2">
    <source>
        <dbReference type="EMBL" id="VDP93417.1"/>
    </source>
</evidence>
<feature type="signal peptide" evidence="1">
    <location>
        <begin position="1"/>
        <end position="18"/>
    </location>
</feature>
<gene>
    <name evidence="2" type="ORF">ECPE_LOCUS16145</name>
</gene>
<dbReference type="WBParaSite" id="ECPE_0001618801-mRNA-1">
    <property type="protein sequence ID" value="ECPE_0001618801-mRNA-1"/>
    <property type="gene ID" value="ECPE_0001618801"/>
</dbReference>
<reference evidence="2 3" key="2">
    <citation type="submission" date="2018-11" db="EMBL/GenBank/DDBJ databases">
        <authorList>
            <consortium name="Pathogen Informatics"/>
        </authorList>
    </citation>
    <scope>NUCLEOTIDE SEQUENCE [LARGE SCALE GENOMIC DNA]</scope>
    <source>
        <strain evidence="2 3">Egypt</strain>
    </source>
</reference>
<evidence type="ECO:0000256" key="1">
    <source>
        <dbReference type="SAM" id="SignalP"/>
    </source>
</evidence>
<dbReference type="AlphaFoldDB" id="A0A183BAB0"/>
<feature type="chain" id="PRO_5043138341" evidence="1">
    <location>
        <begin position="19"/>
        <end position="96"/>
    </location>
</feature>
<dbReference type="EMBL" id="UZAN01063148">
    <property type="protein sequence ID" value="VDP93417.1"/>
    <property type="molecule type" value="Genomic_DNA"/>
</dbReference>
<protein>
    <submittedName>
        <fullName evidence="4">Vps4_C domain-containing protein</fullName>
    </submittedName>
</protein>
<organism evidence="4">
    <name type="scientific">Echinostoma caproni</name>
    <dbReference type="NCBI Taxonomy" id="27848"/>
    <lineage>
        <taxon>Eukaryota</taxon>
        <taxon>Metazoa</taxon>
        <taxon>Spiralia</taxon>
        <taxon>Lophotrochozoa</taxon>
        <taxon>Platyhelminthes</taxon>
        <taxon>Trematoda</taxon>
        <taxon>Digenea</taxon>
        <taxon>Plagiorchiida</taxon>
        <taxon>Echinostomata</taxon>
        <taxon>Echinostomatoidea</taxon>
        <taxon>Echinostomatidae</taxon>
        <taxon>Echinostoma</taxon>
    </lineage>
</organism>
<keyword evidence="1" id="KW-0732">Signal</keyword>
<evidence type="ECO:0000313" key="4">
    <source>
        <dbReference type="WBParaSite" id="ECPE_0001618801-mRNA-1"/>
    </source>
</evidence>
<keyword evidence="3" id="KW-1185">Reference proteome</keyword>